<reference evidence="2" key="3">
    <citation type="submission" date="2022-06" db="UniProtKB">
        <authorList>
            <consortium name="EnsemblMetazoa"/>
        </authorList>
    </citation>
    <scope>IDENTIFICATION</scope>
</reference>
<evidence type="ECO:0000313" key="1">
    <source>
        <dbReference type="EMBL" id="KAF7495750.1"/>
    </source>
</evidence>
<reference evidence="3" key="1">
    <citation type="journal article" date="2020" name="PLoS Negl. Trop. Dis.">
        <title>High-quality nuclear genome for Sarcoptes scabiei-A critical resource for a neglected parasite.</title>
        <authorList>
            <person name="Korhonen P.K."/>
            <person name="Gasser R.B."/>
            <person name="Ma G."/>
            <person name="Wang T."/>
            <person name="Stroehlein A.J."/>
            <person name="Young N.D."/>
            <person name="Ang C.S."/>
            <person name="Fernando D.D."/>
            <person name="Lu H.C."/>
            <person name="Taylor S."/>
            <person name="Reynolds S.L."/>
            <person name="Mofiz E."/>
            <person name="Najaraj S.H."/>
            <person name="Gowda H."/>
            <person name="Madugundu A."/>
            <person name="Renuse S."/>
            <person name="Holt D."/>
            <person name="Pandey A."/>
            <person name="Papenfuss A.T."/>
            <person name="Fischer K."/>
        </authorList>
    </citation>
    <scope>NUCLEOTIDE SEQUENCE [LARGE SCALE GENOMIC DNA]</scope>
</reference>
<evidence type="ECO:0000313" key="3">
    <source>
        <dbReference type="Proteomes" id="UP000070412"/>
    </source>
</evidence>
<sequence length="314" mass="38047">MSSKEFDTLYRDVFKKIYRIDYDDAFKRLLALQRKPDLKTISEIKNEIRSELNMIDVCSDFWHHFGEEKITPERFTKIRSLINEYYLEFSHQICFFKYPKYWLEILEDKANCESIHEAMEIILSTRIWSLLAILIWLIPLIDIEKLIFVFNHHLIENIFDRAEQMYPIKLLALLPYFFKLLHLIIPVVDEIHLFKTPILLPQFLCEENFIKNIRKQCQVEDAVPKEFEGDSRNRNLFLHLLRVVFDQKIMKAIEMHRQYLFKIYSDLKRFKFLVCGDVEQPLISSDKIIETKSQIDLERELILEKQLELRRYFP</sequence>
<dbReference type="AlphaFoldDB" id="A0A834VH74"/>
<dbReference type="EnsemblMetazoa" id="SSS_701s_mrna">
    <property type="protein sequence ID" value="KAF7495750.1"/>
    <property type="gene ID" value="SSS_701"/>
</dbReference>
<reference evidence="1" key="2">
    <citation type="submission" date="2020-01" db="EMBL/GenBank/DDBJ databases">
        <authorList>
            <person name="Korhonen P.K.K."/>
            <person name="Guangxu M.G."/>
            <person name="Wang T.W."/>
            <person name="Stroehlein A.J.S."/>
            <person name="Young N.D."/>
            <person name="Ang C.-S.A."/>
            <person name="Fernando D.W.F."/>
            <person name="Lu H.L."/>
            <person name="Taylor S.T."/>
            <person name="Ehtesham M.E.M."/>
            <person name="Najaraj S.H.N."/>
            <person name="Harsha G.H.G."/>
            <person name="Madugundu A.M."/>
            <person name="Renuse S.R."/>
            <person name="Holt D.H."/>
            <person name="Pandey A.P."/>
            <person name="Papenfuss A.P."/>
            <person name="Gasser R.B.G."/>
            <person name="Fischer K.F."/>
        </authorList>
    </citation>
    <scope>NUCLEOTIDE SEQUENCE</scope>
    <source>
        <strain evidence="1">SSS_KF_BRIS2020</strain>
    </source>
</reference>
<keyword evidence="3" id="KW-1185">Reference proteome</keyword>
<accession>A0A834VH74</accession>
<dbReference type="EMBL" id="WVUK01000045">
    <property type="protein sequence ID" value="KAF7495750.1"/>
    <property type="molecule type" value="Genomic_DNA"/>
</dbReference>
<proteinExistence type="predicted"/>
<dbReference type="Proteomes" id="UP000070412">
    <property type="component" value="Unassembled WGS sequence"/>
</dbReference>
<name>A0A834VH74_SARSC</name>
<protein>
    <submittedName>
        <fullName evidence="1 2">Uncharacterized protein</fullName>
    </submittedName>
</protein>
<organism evidence="1">
    <name type="scientific">Sarcoptes scabiei</name>
    <name type="common">Itch mite</name>
    <name type="synonym">Acarus scabiei</name>
    <dbReference type="NCBI Taxonomy" id="52283"/>
    <lineage>
        <taxon>Eukaryota</taxon>
        <taxon>Metazoa</taxon>
        <taxon>Ecdysozoa</taxon>
        <taxon>Arthropoda</taxon>
        <taxon>Chelicerata</taxon>
        <taxon>Arachnida</taxon>
        <taxon>Acari</taxon>
        <taxon>Acariformes</taxon>
        <taxon>Sarcoptiformes</taxon>
        <taxon>Astigmata</taxon>
        <taxon>Psoroptidia</taxon>
        <taxon>Sarcoptoidea</taxon>
        <taxon>Sarcoptidae</taxon>
        <taxon>Sarcoptinae</taxon>
        <taxon>Sarcoptes</taxon>
    </lineage>
</organism>
<gene>
    <name evidence="1" type="ORF">SSS_701</name>
</gene>
<evidence type="ECO:0000313" key="2">
    <source>
        <dbReference type="EnsemblMetazoa" id="KAF7495750.1"/>
    </source>
</evidence>